<dbReference type="Proteomes" id="UP000274033">
    <property type="component" value="Unassembled WGS sequence"/>
</dbReference>
<dbReference type="PANTHER" id="PTHR22550:SF5">
    <property type="entry name" value="LEUCINE ZIPPER PROTEIN 4"/>
    <property type="match status" value="1"/>
</dbReference>
<dbReference type="GO" id="GO:0005886">
    <property type="term" value="C:plasma membrane"/>
    <property type="evidence" value="ECO:0007669"/>
    <property type="project" value="UniProtKB-SubCell"/>
</dbReference>
<evidence type="ECO:0000256" key="2">
    <source>
        <dbReference type="ARBA" id="ARBA00005278"/>
    </source>
</evidence>
<dbReference type="PIRSF" id="PIRSF005690">
    <property type="entry name" value="GerBA"/>
    <property type="match status" value="1"/>
</dbReference>
<organism evidence="7 8">
    <name type="scientific">Lysinibacillus composti</name>
    <dbReference type="NCBI Taxonomy" id="720633"/>
    <lineage>
        <taxon>Bacteria</taxon>
        <taxon>Bacillati</taxon>
        <taxon>Bacillota</taxon>
        <taxon>Bacilli</taxon>
        <taxon>Bacillales</taxon>
        <taxon>Bacillaceae</taxon>
        <taxon>Lysinibacillus</taxon>
    </lineage>
</organism>
<keyword evidence="6" id="KW-1133">Transmembrane helix</keyword>
<dbReference type="GO" id="GO:0009847">
    <property type="term" value="P:spore germination"/>
    <property type="evidence" value="ECO:0007669"/>
    <property type="project" value="UniProtKB-UniRule"/>
</dbReference>
<feature type="transmembrane region" description="Helical" evidence="6">
    <location>
        <begin position="385"/>
        <end position="403"/>
    </location>
</feature>
<evidence type="ECO:0000256" key="5">
    <source>
        <dbReference type="SAM" id="MobiDB-lite"/>
    </source>
</evidence>
<evidence type="ECO:0000313" key="8">
    <source>
        <dbReference type="Proteomes" id="UP000274033"/>
    </source>
</evidence>
<feature type="compositionally biased region" description="Basic and acidic residues" evidence="5">
    <location>
        <begin position="485"/>
        <end position="495"/>
    </location>
</feature>
<keyword evidence="3 4" id="KW-0472">Membrane</keyword>
<dbReference type="OrthoDB" id="9772630at2"/>
<keyword evidence="6" id="KW-0812">Transmembrane</keyword>
<evidence type="ECO:0000256" key="4">
    <source>
        <dbReference type="PIRNR" id="PIRNR005690"/>
    </source>
</evidence>
<comment type="similarity">
    <text evidence="2 4">Belongs to the GerABKA family.</text>
</comment>
<feature type="transmembrane region" description="Helical" evidence="6">
    <location>
        <begin position="415"/>
        <end position="440"/>
    </location>
</feature>
<evidence type="ECO:0000313" key="7">
    <source>
        <dbReference type="EMBL" id="RQW75962.1"/>
    </source>
</evidence>
<dbReference type="InterPro" id="IPR004995">
    <property type="entry name" value="Spore_Ger"/>
</dbReference>
<evidence type="ECO:0000256" key="6">
    <source>
        <dbReference type="SAM" id="Phobius"/>
    </source>
</evidence>
<sequence length="495" mass="55938">MINQNTLEKLFANSADIVFQEYTFNPAKVLFITCDAMVDQQMLYSMVIPQIEQFLKKQKESKSEKKKIYLPNAEMIIGQNNINFDDLILPGLKLVADLNEAMTLVYSGNVLLYFEEEQVLYASNIAHKPNRNPEETNMEVIIQGPRDNFIEDLSTNIALIRKRLPTNSLCIEKMEVGRRSKTNIAILYLDDTVNKDILTEIKKQLNNIDNDVMLSGQSLMEFVNKKNWFLPAFNTTGRPDFVVQSLIRGRFTILVDGVSYGVITPTNLSFLLKSSEDFENTIPFSTFERFLHLVGIVLGIAFPAFWIALIYFHQDQMPLALLATVIIANRGLPLPAPLEMILLIILFELLREAGLRLPQAIGGTVSVVGGLIIGDAAIRAGITSPAMLVVIAVSTIATFTLPNKSLLTTLSIIRIFMIIFTSFFGLFGFFISLYLLILYIGNTRIFGVPYLNISADLSWETIKKTLFRPGKNHYQQRPNMLDPQDESRKAMRELK</sequence>
<name>A0A3N9UU14_9BACI</name>
<comment type="caution">
    <text evidence="7">The sequence shown here is derived from an EMBL/GenBank/DDBJ whole genome shotgun (WGS) entry which is preliminary data.</text>
</comment>
<protein>
    <submittedName>
        <fullName evidence="7">Spore germination protein</fullName>
    </submittedName>
</protein>
<feature type="transmembrane region" description="Helical" evidence="6">
    <location>
        <begin position="290"/>
        <end position="312"/>
    </location>
</feature>
<feature type="transmembrane region" description="Helical" evidence="6">
    <location>
        <begin position="359"/>
        <end position="378"/>
    </location>
</feature>
<proteinExistence type="inferred from homology"/>
<dbReference type="Pfam" id="PF03323">
    <property type="entry name" value="GerA"/>
    <property type="match status" value="1"/>
</dbReference>
<dbReference type="PANTHER" id="PTHR22550">
    <property type="entry name" value="SPORE GERMINATION PROTEIN"/>
    <property type="match status" value="1"/>
</dbReference>
<evidence type="ECO:0000256" key="3">
    <source>
        <dbReference type="ARBA" id="ARBA00023136"/>
    </source>
</evidence>
<keyword evidence="8" id="KW-1185">Reference proteome</keyword>
<gene>
    <name evidence="7" type="ORF">EBB45_03615</name>
</gene>
<evidence type="ECO:0000256" key="1">
    <source>
        <dbReference type="ARBA" id="ARBA00004141"/>
    </source>
</evidence>
<accession>A0A3N9UU14</accession>
<dbReference type="AlphaFoldDB" id="A0A3N9UU14"/>
<feature type="region of interest" description="Disordered" evidence="5">
    <location>
        <begin position="471"/>
        <end position="495"/>
    </location>
</feature>
<reference evidence="7 8" key="1">
    <citation type="journal article" date="2013" name="J. Microbiol.">
        <title>Lysinibacillus chungkukjangi sp. nov., isolated from Chungkukjang, Korean fermented soybean food.</title>
        <authorList>
            <person name="Kim S.J."/>
            <person name="Jang Y.H."/>
            <person name="Hamada M."/>
            <person name="Ahn J.H."/>
            <person name="Weon H.Y."/>
            <person name="Suzuki K."/>
            <person name="Whang K.S."/>
            <person name="Kwon S.W."/>
        </authorList>
    </citation>
    <scope>NUCLEOTIDE SEQUENCE [LARGE SCALE GENOMIC DNA]</scope>
    <source>
        <strain evidence="7 8">MCCC 1A12701</strain>
    </source>
</reference>
<feature type="transmembrane region" description="Helical" evidence="6">
    <location>
        <begin position="319"/>
        <end position="347"/>
    </location>
</feature>
<comment type="subcellular location">
    <subcellularLocation>
        <location evidence="4">Cell membrane</location>
    </subcellularLocation>
    <subcellularLocation>
        <location evidence="1">Membrane</location>
        <topology evidence="1">Multi-pass membrane protein</topology>
    </subcellularLocation>
</comment>
<dbReference type="InterPro" id="IPR050768">
    <property type="entry name" value="UPF0353/GerABKA_families"/>
</dbReference>
<dbReference type="EMBL" id="RRCT01000002">
    <property type="protein sequence ID" value="RQW75962.1"/>
    <property type="molecule type" value="Genomic_DNA"/>
</dbReference>
<dbReference type="RefSeq" id="WP_124763228.1">
    <property type="nucleotide sequence ID" value="NZ_JAFBDY010000002.1"/>
</dbReference>